<name>A0A1N6DX56_9MICO</name>
<keyword evidence="3" id="KW-0288">FMN</keyword>
<dbReference type="PANTHER" id="PTHR42747:SF4">
    <property type="entry name" value="BLR1330 PROTEIN"/>
    <property type="match status" value="1"/>
</dbReference>
<evidence type="ECO:0000256" key="4">
    <source>
        <dbReference type="ARBA" id="ARBA00023002"/>
    </source>
</evidence>
<reference evidence="7" key="1">
    <citation type="submission" date="2016-11" db="EMBL/GenBank/DDBJ databases">
        <authorList>
            <person name="Varghese N."/>
            <person name="Submissions S."/>
        </authorList>
    </citation>
    <scope>NUCLEOTIDE SEQUENCE [LARGE SCALE GENOMIC DNA]</scope>
    <source>
        <strain evidence="7">DSM 8595</strain>
    </source>
</reference>
<evidence type="ECO:0000256" key="5">
    <source>
        <dbReference type="ARBA" id="ARBA00023033"/>
    </source>
</evidence>
<sequence length="314" mass="32305">MTPSELLQRLRLPVVAAPMFLVSGPDLVIAASRAGIVGSFPTPNCRTAEELDNWLEQITTALGTGPDAPPWAMNLITHSTNSRLGDDLEMVAKHRPPVVITALGSPRPVVDVVHSYGGLVLADVVSLKLARKAADAGADGLVCVSSGAGGHTGHLSPLPFIAAVRDSFDGLVCVGGGVATGAGVAGAVAAGADLVYMGTRFLATQESIAVEGHKQMVVGSSIDDLVVSAAITGTPASWLRASLTAVGIDPDADAPTARNYSSEISNVRRWKDTWAAGQGLDNIDAIETTADVVDRLVVEYGAAWDRVAGLVGAR</sequence>
<dbReference type="Proteomes" id="UP000184699">
    <property type="component" value="Unassembled WGS sequence"/>
</dbReference>
<dbReference type="EMBL" id="FSRJ01000001">
    <property type="protein sequence ID" value="SIN75378.1"/>
    <property type="molecule type" value="Genomic_DNA"/>
</dbReference>
<dbReference type="GO" id="GO:0018580">
    <property type="term" value="F:nitronate monooxygenase activity"/>
    <property type="evidence" value="ECO:0007669"/>
    <property type="project" value="InterPro"/>
</dbReference>
<evidence type="ECO:0000313" key="6">
    <source>
        <dbReference type="EMBL" id="SIN75378.1"/>
    </source>
</evidence>
<dbReference type="CDD" id="cd04730">
    <property type="entry name" value="NPD_like"/>
    <property type="match status" value="1"/>
</dbReference>
<evidence type="ECO:0000313" key="7">
    <source>
        <dbReference type="Proteomes" id="UP000184699"/>
    </source>
</evidence>
<evidence type="ECO:0000256" key="3">
    <source>
        <dbReference type="ARBA" id="ARBA00022643"/>
    </source>
</evidence>
<dbReference type="Gene3D" id="3.20.20.70">
    <property type="entry name" value="Aldolase class I"/>
    <property type="match status" value="1"/>
</dbReference>
<dbReference type="PANTHER" id="PTHR42747">
    <property type="entry name" value="NITRONATE MONOOXYGENASE-RELATED"/>
    <property type="match status" value="1"/>
</dbReference>
<dbReference type="SUPFAM" id="SSF51412">
    <property type="entry name" value="Inosine monophosphate dehydrogenase (IMPDH)"/>
    <property type="match status" value="1"/>
</dbReference>
<proteinExistence type="inferred from homology"/>
<dbReference type="AlphaFoldDB" id="A0A1N6DX56"/>
<comment type="similarity">
    <text evidence="1">Belongs to the nitronate monooxygenase family. NMO class I subfamily.</text>
</comment>
<protein>
    <submittedName>
        <fullName evidence="6">Nitronate monooxygenase</fullName>
    </submittedName>
</protein>
<dbReference type="InterPro" id="IPR004136">
    <property type="entry name" value="NMO"/>
</dbReference>
<evidence type="ECO:0000256" key="2">
    <source>
        <dbReference type="ARBA" id="ARBA00022630"/>
    </source>
</evidence>
<dbReference type="InterPro" id="IPR013785">
    <property type="entry name" value="Aldolase_TIM"/>
</dbReference>
<accession>A0A1N6DX56</accession>
<organism evidence="6 7">
    <name type="scientific">Agromyces cerinus subsp. cerinus</name>
    <dbReference type="NCBI Taxonomy" id="232089"/>
    <lineage>
        <taxon>Bacteria</taxon>
        <taxon>Bacillati</taxon>
        <taxon>Actinomycetota</taxon>
        <taxon>Actinomycetes</taxon>
        <taxon>Micrococcales</taxon>
        <taxon>Microbacteriaceae</taxon>
        <taxon>Agromyces</taxon>
    </lineage>
</organism>
<keyword evidence="5 6" id="KW-0503">Monooxygenase</keyword>
<dbReference type="Pfam" id="PF03060">
    <property type="entry name" value="NMO"/>
    <property type="match status" value="1"/>
</dbReference>
<keyword evidence="7" id="KW-1185">Reference proteome</keyword>
<keyword evidence="2" id="KW-0285">Flavoprotein</keyword>
<dbReference type="RefSeq" id="WP_074259029.1">
    <property type="nucleotide sequence ID" value="NZ_FSRJ01000001.1"/>
</dbReference>
<dbReference type="OrthoDB" id="9778912at2"/>
<evidence type="ECO:0000256" key="1">
    <source>
        <dbReference type="ARBA" id="ARBA00009881"/>
    </source>
</evidence>
<keyword evidence="4" id="KW-0560">Oxidoreductase</keyword>
<dbReference type="STRING" id="232089.SAMN05443544_0843"/>
<gene>
    <name evidence="6" type="ORF">SAMN05443544_0843</name>
</gene>